<dbReference type="PANTHER" id="PTHR43540:SF1">
    <property type="entry name" value="ISOCHORISMATASE HYDROLASE"/>
    <property type="match status" value="1"/>
</dbReference>
<sequence length="186" mass="19954">MSHIALIIVDLQNDYFPAGKWPLVDIEQTADNAAGVLAHFREQSLPIVHIHHEFPTEEAPFFVPGSEGARIHASMTPQESASEAVILKNNVNAFLGTRLHEHLQEQGIEQLVVVGAMSHMCIDAATRAASDLGYGVTVLQDACATHDQAFNGVTVPAAQVHAAFMAGLGFAYAEVTDTAAWLTQQG</sequence>
<dbReference type="EMBL" id="SNZJ01000005">
    <property type="protein sequence ID" value="TDR55987.1"/>
    <property type="molecule type" value="Genomic_DNA"/>
</dbReference>
<dbReference type="SUPFAM" id="SSF52499">
    <property type="entry name" value="Isochorismatase-like hydrolases"/>
    <property type="match status" value="1"/>
</dbReference>
<evidence type="ECO:0000256" key="1">
    <source>
        <dbReference type="ARBA" id="ARBA00022801"/>
    </source>
</evidence>
<evidence type="ECO:0000313" key="3">
    <source>
        <dbReference type="EMBL" id="TDR55987.1"/>
    </source>
</evidence>
<name>A0A4R6ZT96_9GAMM</name>
<gene>
    <name evidence="3" type="ORF">DFP85_105161</name>
</gene>
<dbReference type="AlphaFoldDB" id="A0A4R6ZT96"/>
<feature type="domain" description="Isochorismatase-like" evidence="2">
    <location>
        <begin position="5"/>
        <end position="148"/>
    </location>
</feature>
<dbReference type="Pfam" id="PF00857">
    <property type="entry name" value="Isochorismatase"/>
    <property type="match status" value="1"/>
</dbReference>
<dbReference type="CDD" id="cd01014">
    <property type="entry name" value="nicotinamidase_related"/>
    <property type="match status" value="1"/>
</dbReference>
<dbReference type="Proteomes" id="UP000295212">
    <property type="component" value="Unassembled WGS sequence"/>
</dbReference>
<dbReference type="InterPro" id="IPR050272">
    <property type="entry name" value="Isochorismatase-like_hydrls"/>
</dbReference>
<dbReference type="Gene3D" id="3.40.50.850">
    <property type="entry name" value="Isochorismatase-like"/>
    <property type="match status" value="1"/>
</dbReference>
<dbReference type="InterPro" id="IPR000868">
    <property type="entry name" value="Isochorismatase-like_dom"/>
</dbReference>
<accession>A0A4R6ZT96</accession>
<evidence type="ECO:0000259" key="2">
    <source>
        <dbReference type="Pfam" id="PF00857"/>
    </source>
</evidence>
<organism evidence="3 4">
    <name type="scientific">Halomonas ventosae</name>
    <dbReference type="NCBI Taxonomy" id="229007"/>
    <lineage>
        <taxon>Bacteria</taxon>
        <taxon>Pseudomonadati</taxon>
        <taxon>Pseudomonadota</taxon>
        <taxon>Gammaproteobacteria</taxon>
        <taxon>Oceanospirillales</taxon>
        <taxon>Halomonadaceae</taxon>
        <taxon>Halomonas</taxon>
    </lineage>
</organism>
<dbReference type="OrthoDB" id="1157330at2"/>
<evidence type="ECO:0000313" key="4">
    <source>
        <dbReference type="Proteomes" id="UP000295212"/>
    </source>
</evidence>
<comment type="caution">
    <text evidence="3">The sequence shown here is derived from an EMBL/GenBank/DDBJ whole genome shotgun (WGS) entry which is preliminary data.</text>
</comment>
<reference evidence="3 4" key="1">
    <citation type="submission" date="2019-03" db="EMBL/GenBank/DDBJ databases">
        <title>Genomic Encyclopedia of Type Strains, Phase III (KMG-III): the genomes of soil and plant-associated and newly described type strains.</title>
        <authorList>
            <person name="Whitman W."/>
        </authorList>
    </citation>
    <scope>NUCLEOTIDE SEQUENCE [LARGE SCALE GENOMIC DNA]</scope>
    <source>
        <strain evidence="3 4">CECT 5797</strain>
    </source>
</reference>
<dbReference type="GO" id="GO:0016787">
    <property type="term" value="F:hydrolase activity"/>
    <property type="evidence" value="ECO:0007669"/>
    <property type="project" value="UniProtKB-KW"/>
</dbReference>
<keyword evidence="1" id="KW-0378">Hydrolase</keyword>
<proteinExistence type="predicted"/>
<dbReference type="PANTHER" id="PTHR43540">
    <property type="entry name" value="PEROXYUREIDOACRYLATE/UREIDOACRYLATE AMIDOHYDROLASE-RELATED"/>
    <property type="match status" value="1"/>
</dbReference>
<dbReference type="InterPro" id="IPR036380">
    <property type="entry name" value="Isochorismatase-like_sf"/>
</dbReference>
<protein>
    <submittedName>
        <fullName evidence="3">Nicotinamidase-related amidase</fullName>
    </submittedName>
</protein>
<dbReference type="RefSeq" id="WP_133635407.1">
    <property type="nucleotide sequence ID" value="NZ_SNZJ01000005.1"/>
</dbReference>